<proteinExistence type="predicted"/>
<dbReference type="AlphaFoldDB" id="A0A0E1XE52"/>
<sequence length="54" mass="6153">MKACSKSRAVRLQMEIDLRSGARKSPFAHAHAAFEFRLLSDNAWGDKNERSSHH</sequence>
<evidence type="ECO:0000313" key="1">
    <source>
        <dbReference type="EMBL" id="EEZ31622.1"/>
    </source>
</evidence>
<dbReference type="Proteomes" id="UP000004659">
    <property type="component" value="Unassembled WGS sequence"/>
</dbReference>
<reference evidence="1" key="1">
    <citation type="submission" date="2009-01" db="EMBL/GenBank/DDBJ databases">
        <title>The Genome Sequence of Brucella pinnipedialis M292/94/1.</title>
        <authorList>
            <consortium name="The Broad Institute Genome Sequencing Platform"/>
            <person name="Ward D."/>
            <person name="Young S.K."/>
            <person name="Kodira C.D."/>
            <person name="Zeng Q."/>
            <person name="Koehrsen M."/>
            <person name="Alvarado L."/>
            <person name="Berlin A."/>
            <person name="Borenstein D."/>
            <person name="Chen Z."/>
            <person name="Engels R."/>
            <person name="Freedman E."/>
            <person name="Gellesch M."/>
            <person name="Goldberg J."/>
            <person name="Griggs A."/>
            <person name="Gujja S."/>
            <person name="Heiman D."/>
            <person name="Hepburn T."/>
            <person name="Howarth C."/>
            <person name="Jen D."/>
            <person name="Larson L."/>
            <person name="Lewis B."/>
            <person name="Mehta T."/>
            <person name="Park D."/>
            <person name="Pearson M."/>
            <person name="Roberts A."/>
            <person name="Saif S."/>
            <person name="Shea T."/>
            <person name="Shenoy N."/>
            <person name="Sisk P."/>
            <person name="Stolte C."/>
            <person name="Sykes S."/>
            <person name="Walk T."/>
            <person name="White J."/>
            <person name="Yandava C."/>
            <person name="Whatmore A.M."/>
            <person name="Perrett L.L."/>
            <person name="O'Callaghan D."/>
            <person name="Nusbaum C."/>
            <person name="Galagan J."/>
            <person name="Birren B."/>
        </authorList>
    </citation>
    <scope>NUCLEOTIDE SEQUENCE [LARGE SCALE GENOMIC DNA]</scope>
    <source>
        <strain evidence="1">M292/94/1</strain>
    </source>
</reference>
<accession>A0A0E1XE52</accession>
<dbReference type="EMBL" id="EQ999546">
    <property type="protein sequence ID" value="EEZ31622.1"/>
    <property type="molecule type" value="Genomic_DNA"/>
</dbReference>
<protein>
    <submittedName>
        <fullName evidence="1">Uncharacterized protein</fullName>
    </submittedName>
</protein>
<organism evidence="1">
    <name type="scientific">Brucella pinnipedialis M292/94/1</name>
    <dbReference type="NCBI Taxonomy" id="520462"/>
    <lineage>
        <taxon>Bacteria</taxon>
        <taxon>Pseudomonadati</taxon>
        <taxon>Pseudomonadota</taxon>
        <taxon>Alphaproteobacteria</taxon>
        <taxon>Hyphomicrobiales</taxon>
        <taxon>Brucellaceae</taxon>
        <taxon>Brucella/Ochrobactrum group</taxon>
        <taxon>Brucella</taxon>
    </lineage>
</organism>
<name>A0A0E1XE52_9HYPH</name>
<dbReference type="HOGENOM" id="CLU_3041094_0_0_5"/>
<gene>
    <name evidence="1" type="ORF">BALG_01742</name>
</gene>